<dbReference type="InterPro" id="IPR000210">
    <property type="entry name" value="BTB/POZ_dom"/>
</dbReference>
<evidence type="ECO:0000313" key="6">
    <source>
        <dbReference type="EMBL" id="TKA81882.1"/>
    </source>
</evidence>
<dbReference type="CDD" id="cd18186">
    <property type="entry name" value="BTB_POZ_ZBTB_KLHL-like"/>
    <property type="match status" value="1"/>
</dbReference>
<evidence type="ECO:0000259" key="5">
    <source>
        <dbReference type="PROSITE" id="PS50097"/>
    </source>
</evidence>
<dbReference type="InterPro" id="IPR044515">
    <property type="entry name" value="ABTB1"/>
</dbReference>
<dbReference type="Gene3D" id="1.25.40.20">
    <property type="entry name" value="Ankyrin repeat-containing domain"/>
    <property type="match status" value="1"/>
</dbReference>
<keyword evidence="1" id="KW-0677">Repeat</keyword>
<protein>
    <recommendedName>
        <fullName evidence="5">BTB domain-containing protein</fullName>
    </recommendedName>
</protein>
<gene>
    <name evidence="6" type="ORF">B0A55_01577</name>
</gene>
<evidence type="ECO:0000256" key="2">
    <source>
        <dbReference type="ARBA" id="ARBA00023043"/>
    </source>
</evidence>
<dbReference type="SMART" id="SM00248">
    <property type="entry name" value="ANK"/>
    <property type="match status" value="2"/>
</dbReference>
<evidence type="ECO:0000313" key="7">
    <source>
        <dbReference type="Proteomes" id="UP000309340"/>
    </source>
</evidence>
<dbReference type="GO" id="GO:0000151">
    <property type="term" value="C:ubiquitin ligase complex"/>
    <property type="evidence" value="ECO:0007669"/>
    <property type="project" value="TreeGrafter"/>
</dbReference>
<sequence>MPDTILAKHQLEKALHDEKVAVSSGRLKDENPLDTSADFRRFCEACRRGDLRLCQEQISKGVNVNARDEFDYTPLILASLCGHYEVAQLLLESGARCERDTFQGERCLYNALNDRIRKLLLSYDFSKSTDPLQPLAAHITSLLSRGTPKTTDIAVHTSDATLNLHKYILSARSPYFAKKLATAPETTTWKLATSIPTQSFETCMRYLYLGDVGADLGEGEEEQAILTGIDKLSRQLEVPQLFENLLQSGDRRQARQRRTEDVEKGRDQMARWFEDNVLRHKLEVDRPKADDVKWDRDNAIFADVLLRADDDEDEEEEEEDALEATPPGDTPQVRNTSGPLTGIPIGHFTQPSRSPSQTRKPKRTTTLYPCHRAMLLRSEVFATMFASPFRESQPTPHLPLIPVACSPAVLEVLLTFLYTERADFPLNLALDVLHAADMLFIEKLKQRAALLISTLGNGSASVVEAQNPRGQIGVEEEDEDEHEDEVLNIYDVIRAGWDTRVHRLEEFGARFIAYRLERYIDSPDFRALVRESAGRIRGRQETDTVELVDDIRYYLSERFRLRFEESGLDEMMDEEGQQQQQQDDLAQGGLPEEAGVAEGDEGEAAVMKQPEEKGGHEDEGYSGSPETQGFAPDQEHLEAQGVVRTLDGEVAGDEFAQDAINYQILLGKIERLMEELGLDG</sequence>
<dbReference type="PROSITE" id="PS50297">
    <property type="entry name" value="ANK_REP_REGION"/>
    <property type="match status" value="1"/>
</dbReference>
<feature type="repeat" description="ANK" evidence="3">
    <location>
        <begin position="70"/>
        <end position="95"/>
    </location>
</feature>
<dbReference type="SUPFAM" id="SSF48403">
    <property type="entry name" value="Ankyrin repeat"/>
    <property type="match status" value="1"/>
</dbReference>
<feature type="region of interest" description="Disordered" evidence="4">
    <location>
        <begin position="592"/>
        <end position="631"/>
    </location>
</feature>
<dbReference type="Pfam" id="PF12796">
    <property type="entry name" value="Ank_2"/>
    <property type="match status" value="1"/>
</dbReference>
<dbReference type="STRING" id="329884.A0A4U0XVJ1"/>
<dbReference type="GO" id="GO:0005737">
    <property type="term" value="C:cytoplasm"/>
    <property type="evidence" value="ECO:0007669"/>
    <property type="project" value="TreeGrafter"/>
</dbReference>
<dbReference type="InterPro" id="IPR002110">
    <property type="entry name" value="Ankyrin_rpt"/>
</dbReference>
<dbReference type="AlphaFoldDB" id="A0A4U0XVJ1"/>
<accession>A0A4U0XVJ1</accession>
<dbReference type="EMBL" id="NAJQ01000044">
    <property type="protein sequence ID" value="TKA81882.1"/>
    <property type="molecule type" value="Genomic_DNA"/>
</dbReference>
<evidence type="ECO:0000256" key="3">
    <source>
        <dbReference type="PROSITE-ProRule" id="PRU00023"/>
    </source>
</evidence>
<dbReference type="PANTHER" id="PTHR46231">
    <property type="entry name" value="ANKYRIN REPEAT AND BTB/POZ DOMAIN-CONTAINING PROTEIN 1"/>
    <property type="match status" value="1"/>
</dbReference>
<dbReference type="Pfam" id="PF00651">
    <property type="entry name" value="BTB"/>
    <property type="match status" value="2"/>
</dbReference>
<dbReference type="PROSITE" id="PS50097">
    <property type="entry name" value="BTB"/>
    <property type="match status" value="2"/>
</dbReference>
<keyword evidence="7" id="KW-1185">Reference proteome</keyword>
<dbReference type="Gene3D" id="3.30.710.10">
    <property type="entry name" value="Potassium Channel Kv1.1, Chain A"/>
    <property type="match status" value="2"/>
</dbReference>
<dbReference type="SMART" id="SM00225">
    <property type="entry name" value="BTB"/>
    <property type="match status" value="2"/>
</dbReference>
<dbReference type="SUPFAM" id="SSF54695">
    <property type="entry name" value="POZ domain"/>
    <property type="match status" value="2"/>
</dbReference>
<proteinExistence type="predicted"/>
<evidence type="ECO:0000256" key="1">
    <source>
        <dbReference type="ARBA" id="ARBA00022737"/>
    </source>
</evidence>
<feature type="compositionally biased region" description="Acidic residues" evidence="4">
    <location>
        <begin position="309"/>
        <end position="322"/>
    </location>
</feature>
<organism evidence="6 7">
    <name type="scientific">Friedmanniomyces simplex</name>
    <dbReference type="NCBI Taxonomy" id="329884"/>
    <lineage>
        <taxon>Eukaryota</taxon>
        <taxon>Fungi</taxon>
        <taxon>Dikarya</taxon>
        <taxon>Ascomycota</taxon>
        <taxon>Pezizomycotina</taxon>
        <taxon>Dothideomycetes</taxon>
        <taxon>Dothideomycetidae</taxon>
        <taxon>Mycosphaerellales</taxon>
        <taxon>Teratosphaeriaceae</taxon>
        <taxon>Friedmanniomyces</taxon>
    </lineage>
</organism>
<dbReference type="Proteomes" id="UP000309340">
    <property type="component" value="Unassembled WGS sequence"/>
</dbReference>
<reference evidence="6 7" key="1">
    <citation type="submission" date="2017-03" db="EMBL/GenBank/DDBJ databases">
        <title>Genomes of endolithic fungi from Antarctica.</title>
        <authorList>
            <person name="Coleine C."/>
            <person name="Masonjones S."/>
            <person name="Stajich J.E."/>
        </authorList>
    </citation>
    <scope>NUCLEOTIDE SEQUENCE [LARGE SCALE GENOMIC DNA]</scope>
    <source>
        <strain evidence="6 7">CCFEE 5184</strain>
    </source>
</reference>
<comment type="caution">
    <text evidence="6">The sequence shown here is derived from an EMBL/GenBank/DDBJ whole genome shotgun (WGS) entry which is preliminary data.</text>
</comment>
<dbReference type="FunFam" id="1.25.40.20:FF:000248">
    <property type="entry name" value="Ankyrin repeat and BTB/POZ domain protein"/>
    <property type="match status" value="1"/>
</dbReference>
<dbReference type="PANTHER" id="PTHR46231:SF1">
    <property type="entry name" value="ANKYRIN REPEAT AND BTB_POZ DOMAIN-CONTAINING PROTEIN 1"/>
    <property type="match status" value="1"/>
</dbReference>
<name>A0A4U0XVJ1_9PEZI</name>
<evidence type="ECO:0000256" key="4">
    <source>
        <dbReference type="SAM" id="MobiDB-lite"/>
    </source>
</evidence>
<feature type="domain" description="BTB" evidence="5">
    <location>
        <begin position="371"/>
        <end position="426"/>
    </location>
</feature>
<keyword evidence="2 3" id="KW-0040">ANK repeat</keyword>
<dbReference type="CDD" id="cd18497">
    <property type="entry name" value="BACK_ABTB1_BPOZ"/>
    <property type="match status" value="1"/>
</dbReference>
<feature type="compositionally biased region" description="Basic and acidic residues" evidence="4">
    <location>
        <begin position="609"/>
        <end position="619"/>
    </location>
</feature>
<feature type="domain" description="BTB" evidence="5">
    <location>
        <begin position="151"/>
        <end position="216"/>
    </location>
</feature>
<feature type="region of interest" description="Disordered" evidence="4">
    <location>
        <begin position="306"/>
        <end position="363"/>
    </location>
</feature>
<dbReference type="PROSITE" id="PS50088">
    <property type="entry name" value="ANK_REPEAT"/>
    <property type="match status" value="1"/>
</dbReference>
<feature type="compositionally biased region" description="Polar residues" evidence="4">
    <location>
        <begin position="349"/>
        <end position="358"/>
    </location>
</feature>
<dbReference type="OrthoDB" id="684045at2759"/>
<dbReference type="InterPro" id="IPR036770">
    <property type="entry name" value="Ankyrin_rpt-contain_sf"/>
</dbReference>
<dbReference type="InterPro" id="IPR011333">
    <property type="entry name" value="SKP1/BTB/POZ_sf"/>
</dbReference>